<reference evidence="2" key="1">
    <citation type="journal article" date="2020" name="Nature">
        <title>Giant virus diversity and host interactions through global metagenomics.</title>
        <authorList>
            <person name="Schulz F."/>
            <person name="Roux S."/>
            <person name="Paez-Espino D."/>
            <person name="Jungbluth S."/>
            <person name="Walsh D.A."/>
            <person name="Denef V.J."/>
            <person name="McMahon K.D."/>
            <person name="Konstantinidis K.T."/>
            <person name="Eloe-Fadrosh E.A."/>
            <person name="Kyrpides N.C."/>
            <person name="Woyke T."/>
        </authorList>
    </citation>
    <scope>NUCLEOTIDE SEQUENCE</scope>
    <source>
        <strain evidence="2">GVMAG-M-3300023174-47</strain>
    </source>
</reference>
<sequence>MIIGLLFVLWGVYVFGYGIYMTAKHSPGSDGMGWFLSFINIVGGIMFTVSGIMLFNVQTQPVAAFAGGAKKLMGL</sequence>
<dbReference type="EMBL" id="MN739658">
    <property type="protein sequence ID" value="QHT18609.1"/>
    <property type="molecule type" value="Genomic_DNA"/>
</dbReference>
<dbReference type="AlphaFoldDB" id="A0A6C0DRL4"/>
<keyword evidence="1" id="KW-1133">Transmembrane helix</keyword>
<keyword evidence="1" id="KW-0472">Membrane</keyword>
<protein>
    <submittedName>
        <fullName evidence="2">Uncharacterized protein</fullName>
    </submittedName>
</protein>
<keyword evidence="1" id="KW-0812">Transmembrane</keyword>
<proteinExistence type="predicted"/>
<organism evidence="2">
    <name type="scientific">viral metagenome</name>
    <dbReference type="NCBI Taxonomy" id="1070528"/>
    <lineage>
        <taxon>unclassified sequences</taxon>
        <taxon>metagenomes</taxon>
        <taxon>organismal metagenomes</taxon>
    </lineage>
</organism>
<accession>A0A6C0DRL4</accession>
<evidence type="ECO:0000256" key="1">
    <source>
        <dbReference type="SAM" id="Phobius"/>
    </source>
</evidence>
<evidence type="ECO:0000313" key="2">
    <source>
        <dbReference type="EMBL" id="QHT18609.1"/>
    </source>
</evidence>
<feature type="transmembrane region" description="Helical" evidence="1">
    <location>
        <begin position="32"/>
        <end position="55"/>
    </location>
</feature>
<name>A0A6C0DRL4_9ZZZZ</name>